<organism evidence="1 2">
    <name type="scientific">Nesterenkonia flava</name>
    <dbReference type="NCBI Taxonomy" id="469799"/>
    <lineage>
        <taxon>Bacteria</taxon>
        <taxon>Bacillati</taxon>
        <taxon>Actinomycetota</taxon>
        <taxon>Actinomycetes</taxon>
        <taxon>Micrococcales</taxon>
        <taxon>Micrococcaceae</taxon>
        <taxon>Nesterenkonia</taxon>
    </lineage>
</organism>
<evidence type="ECO:0008006" key="3">
    <source>
        <dbReference type="Google" id="ProtNLM"/>
    </source>
</evidence>
<sequence length="334" mass="36566">MLPATPRPDADSRPLRVLVGHRPPAPKVRYVDQIVGDELSGVDFGFFGAAYRDQDADVVHVHDLDALLGEGKDPDRVAAAEEFIAALTSRSIALVQTLLPRDPRDTPAHQVLDRATNAFIILDEDTATPDPEITTLIPHAHFRDRFLGYPRGERIQGRVLCVSRTDTARSAEAPLKVFSVVDTADLTLRVVGEEDPDLEPLIGRAVRRTNGAVSARLETLSEAEIVREIDGAEVVLLPETESLEDLTVLFLVLSLDRPVILPRSSTATALASEVGPGWIQTYEGPLTAEVLDEAVEAVRTAERGERPHLDGRDLETTAREYAEVFRRAARSVGR</sequence>
<reference evidence="2" key="1">
    <citation type="submission" date="2023-07" db="EMBL/GenBank/DDBJ databases">
        <title>Description of three actinobacteria isolated from air of manufacturing shop in a pharmaceutical factory.</title>
        <authorList>
            <person name="Zhang D.-F."/>
        </authorList>
    </citation>
    <scope>NUCLEOTIDE SEQUENCE [LARGE SCALE GENOMIC DNA]</scope>
    <source>
        <strain evidence="2">CCTCC AB 207010</strain>
    </source>
</reference>
<accession>A0ABU1FSP0</accession>
<gene>
    <name evidence="1" type="ORF">RH857_05995</name>
</gene>
<evidence type="ECO:0000313" key="2">
    <source>
        <dbReference type="Proteomes" id="UP001260872"/>
    </source>
</evidence>
<keyword evidence="2" id="KW-1185">Reference proteome</keyword>
<dbReference type="Proteomes" id="UP001260872">
    <property type="component" value="Unassembled WGS sequence"/>
</dbReference>
<protein>
    <recommendedName>
        <fullName evidence="3">Glycosyltransferase</fullName>
    </recommendedName>
</protein>
<name>A0ABU1FSP0_9MICC</name>
<comment type="caution">
    <text evidence="1">The sequence shown here is derived from an EMBL/GenBank/DDBJ whole genome shotgun (WGS) entry which is preliminary data.</text>
</comment>
<dbReference type="RefSeq" id="WP_344040380.1">
    <property type="nucleotide sequence ID" value="NZ_BAAAOC010000023.1"/>
</dbReference>
<evidence type="ECO:0000313" key="1">
    <source>
        <dbReference type="EMBL" id="MDR5711684.1"/>
    </source>
</evidence>
<dbReference type="EMBL" id="JAVKGT010000012">
    <property type="protein sequence ID" value="MDR5711684.1"/>
    <property type="molecule type" value="Genomic_DNA"/>
</dbReference>
<proteinExistence type="predicted"/>